<dbReference type="OMA" id="HENFRSR"/>
<dbReference type="GeneID" id="11532872"/>
<dbReference type="Proteomes" id="UP000005666">
    <property type="component" value="Chromosome 9"/>
</dbReference>
<evidence type="ECO:0000313" key="3">
    <source>
        <dbReference type="Proteomes" id="UP000005666"/>
    </source>
</evidence>
<proteinExistence type="predicted"/>
<dbReference type="eggNOG" id="ENOG502QUAB">
    <property type="taxonomic scope" value="Eukaryota"/>
</dbReference>
<keyword evidence="3" id="KW-1185">Reference proteome</keyword>
<reference evidence="2 3" key="1">
    <citation type="journal article" date="2011" name="Proc. Natl. Acad. Sci. U.S.A.">
        <title>Evolutionary erosion of yeast sex chromosomes by mating-type switching accidents.</title>
        <authorList>
            <person name="Gordon J.L."/>
            <person name="Armisen D."/>
            <person name="Proux-Wera E."/>
            <person name="Oheigeartaigh S.S."/>
            <person name="Byrne K.P."/>
            <person name="Wolfe K.H."/>
        </authorList>
    </citation>
    <scope>NUCLEOTIDE SEQUENCE [LARGE SCALE GENOMIC DNA]</scope>
    <source>
        <strain evidence="3">ATCC 24235 / CBS 4417 / NBRC 1672 / NRRL Y-8282 / UCD 70-5</strain>
    </source>
</reference>
<dbReference type="PANTHER" id="PTHR37283">
    <property type="entry name" value="PH DOMAIN-CONTAINING PROTEIN YHR131C"/>
    <property type="match status" value="1"/>
</dbReference>
<feature type="region of interest" description="Disordered" evidence="1">
    <location>
        <begin position="362"/>
        <end position="449"/>
    </location>
</feature>
<dbReference type="KEGG" id="tpf:TPHA_0I01270"/>
<organism evidence="2 3">
    <name type="scientific">Tetrapisispora phaffii (strain ATCC 24235 / CBS 4417 / NBRC 1672 / NRRL Y-8282 / UCD 70-5)</name>
    <name type="common">Yeast</name>
    <name type="synonym">Fabospora phaffii</name>
    <dbReference type="NCBI Taxonomy" id="1071381"/>
    <lineage>
        <taxon>Eukaryota</taxon>
        <taxon>Fungi</taxon>
        <taxon>Dikarya</taxon>
        <taxon>Ascomycota</taxon>
        <taxon>Saccharomycotina</taxon>
        <taxon>Saccharomycetes</taxon>
        <taxon>Saccharomycetales</taxon>
        <taxon>Saccharomycetaceae</taxon>
        <taxon>Tetrapisispora</taxon>
    </lineage>
</organism>
<dbReference type="OrthoDB" id="5865767at2759"/>
<dbReference type="STRING" id="1071381.G8BXK5"/>
<evidence type="ECO:0008006" key="4">
    <source>
        <dbReference type="Google" id="ProtNLM"/>
    </source>
</evidence>
<dbReference type="InterPro" id="IPR011993">
    <property type="entry name" value="PH-like_dom_sf"/>
</dbReference>
<feature type="region of interest" description="Disordered" evidence="1">
    <location>
        <begin position="632"/>
        <end position="651"/>
    </location>
</feature>
<dbReference type="Gene3D" id="2.30.29.30">
    <property type="entry name" value="Pleckstrin-homology domain (PH domain)/Phosphotyrosine-binding domain (PTB)"/>
    <property type="match status" value="1"/>
</dbReference>
<dbReference type="PANTHER" id="PTHR37283:SF1">
    <property type="entry name" value="PH DOMAIN-CONTAINING PROTEIN YHR131C"/>
    <property type="match status" value="1"/>
</dbReference>
<dbReference type="HOGENOM" id="CLU_012105_0_0_1"/>
<dbReference type="RefSeq" id="XP_003687067.1">
    <property type="nucleotide sequence ID" value="XM_003687019.1"/>
</dbReference>
<feature type="compositionally biased region" description="Low complexity" evidence="1">
    <location>
        <begin position="386"/>
        <end position="422"/>
    </location>
</feature>
<sequence length="771" mass="88406">MARARIDCTGDAPAMEPDVLRSLGSDHSIASSFDVAPDSLVSNSNTTLYSDHNILNELALKNLQCYNANFDKIDNEFIYLIDPVPVHTPDYTSVFPYQVSKLSQNPIYERVVKNESLPPYKHTIYKYTVVSVKQEFATPYEPSLNRNWVNLIVELNSTQLNFYSIEESLTSSIKSYSSNVFETNDFRLNSNAKFHNFFKKTKTYMLDDVETKKILKKIKKNPSKYLNNSNMVTSFSLQFGKVGIPKDYKKRSHALRLRLETQQFLIKFPTIDDLIYWANYIHMGICISLDLDLRELPKYKFIPRRRRRRRDVISDEPHERNERRPQISGYIRSSSGSALFMSNPNRDNYLSEHLNLLHSTPISDKSHSPLISQSLKSPTGLNDGRSNSLSIKIKNIFKSNKSRPSSTSNTPSNSRSSTPVSLSRKEHFQNTRTRTTRSTSLPSSIRSPALTTKKSLSSIKVNIKQDRIENSSTCTIHAPAARHNTNMNSLLNSDSFNNERSSKNEVNSFIDKPIDLIAFGEESPTTEQNISPNSMERRTLDPNLTIQNEKCKHSISLHQMDYLDVIGEYNNEDDEYEEGEEIYSDGDYAEDEIMSRSNSTNRLSIYDVEGFFHESDDDDDYDFHFNGVTNSQTRTTSMNETNQTPTSVPVNHQPSITIYDYHDEIKWYPPSKQMTRKRFIKHSLRCLKTLNEKKAWVGKICIQPQNIKSSDGIKPIYIGDPKNNSKSLNGYHIDSPTRNHPVKASIIGPVGFIHFSEKYTLLDKMESKHIE</sequence>
<evidence type="ECO:0000256" key="1">
    <source>
        <dbReference type="SAM" id="MobiDB-lite"/>
    </source>
</evidence>
<name>G8BXK5_TETPH</name>
<evidence type="ECO:0000313" key="2">
    <source>
        <dbReference type="EMBL" id="CCE64633.1"/>
    </source>
</evidence>
<dbReference type="AlphaFoldDB" id="G8BXK5"/>
<feature type="compositionally biased region" description="Low complexity" evidence="1">
    <location>
        <begin position="431"/>
        <end position="447"/>
    </location>
</feature>
<accession>G8BXK5</accession>
<feature type="compositionally biased region" description="Polar residues" evidence="1">
    <location>
        <begin position="362"/>
        <end position="380"/>
    </location>
</feature>
<gene>
    <name evidence="2" type="primary">TPHA0I01270</name>
    <name evidence="2" type="ordered locus">TPHA_0I01270</name>
</gene>
<protein>
    <recommendedName>
        <fullName evidence="4">PH domain-containing protein</fullName>
    </recommendedName>
</protein>
<dbReference type="EMBL" id="HE612864">
    <property type="protein sequence ID" value="CCE64633.1"/>
    <property type="molecule type" value="Genomic_DNA"/>
</dbReference>